<protein>
    <submittedName>
        <fullName evidence="1">Uncharacterized protein</fullName>
    </submittedName>
</protein>
<dbReference type="AlphaFoldDB" id="A0A9D9H530"/>
<dbReference type="EMBL" id="JADIMT010000079">
    <property type="protein sequence ID" value="MBO8436671.1"/>
    <property type="molecule type" value="Genomic_DNA"/>
</dbReference>
<reference evidence="1" key="1">
    <citation type="submission" date="2020-10" db="EMBL/GenBank/DDBJ databases">
        <authorList>
            <person name="Gilroy R."/>
        </authorList>
    </citation>
    <scope>NUCLEOTIDE SEQUENCE</scope>
    <source>
        <strain evidence="1">7293</strain>
    </source>
</reference>
<accession>A0A9D9H530</accession>
<reference evidence="1" key="2">
    <citation type="journal article" date="2021" name="PeerJ">
        <title>Extensive microbial diversity within the chicken gut microbiome revealed by metagenomics and culture.</title>
        <authorList>
            <person name="Gilroy R."/>
            <person name="Ravi A."/>
            <person name="Getino M."/>
            <person name="Pursley I."/>
            <person name="Horton D.L."/>
            <person name="Alikhan N.F."/>
            <person name="Baker D."/>
            <person name="Gharbi K."/>
            <person name="Hall N."/>
            <person name="Watson M."/>
            <person name="Adriaenssens E.M."/>
            <person name="Foster-Nyarko E."/>
            <person name="Jarju S."/>
            <person name="Secka A."/>
            <person name="Antonio M."/>
            <person name="Oren A."/>
            <person name="Chaudhuri R.R."/>
            <person name="La Ragione R."/>
            <person name="Hildebrand F."/>
            <person name="Pallen M.J."/>
        </authorList>
    </citation>
    <scope>NUCLEOTIDE SEQUENCE</scope>
    <source>
        <strain evidence="1">7293</strain>
    </source>
</reference>
<comment type="caution">
    <text evidence="1">The sequence shown here is derived from an EMBL/GenBank/DDBJ whole genome shotgun (WGS) entry which is preliminary data.</text>
</comment>
<name>A0A9D9H530_9SPIO</name>
<sequence length="166" mass="18456">MKKILSILALLIISLDLYAAMAIAVPERDNERFALIDGRDMLILDDYVWYKRWHGLLAEQLDDGIYMISDGNHAVIAAERSVSTWELEDTISLYDADSLILLGSGIPDVEVLKDSGITTLLLLNRPTELEKRMLKEEGISAITVKPGDVLDFENGQPVDDNKGTPV</sequence>
<dbReference type="Proteomes" id="UP000823615">
    <property type="component" value="Unassembled WGS sequence"/>
</dbReference>
<evidence type="ECO:0000313" key="1">
    <source>
        <dbReference type="EMBL" id="MBO8436671.1"/>
    </source>
</evidence>
<feature type="non-terminal residue" evidence="1">
    <location>
        <position position="166"/>
    </location>
</feature>
<evidence type="ECO:0000313" key="2">
    <source>
        <dbReference type="Proteomes" id="UP000823615"/>
    </source>
</evidence>
<organism evidence="1 2">
    <name type="scientific">Candidatus Ornithospirochaeta stercoripullorum</name>
    <dbReference type="NCBI Taxonomy" id="2840899"/>
    <lineage>
        <taxon>Bacteria</taxon>
        <taxon>Pseudomonadati</taxon>
        <taxon>Spirochaetota</taxon>
        <taxon>Spirochaetia</taxon>
        <taxon>Spirochaetales</taxon>
        <taxon>Spirochaetaceae</taxon>
        <taxon>Spirochaetaceae incertae sedis</taxon>
        <taxon>Candidatus Ornithospirochaeta</taxon>
    </lineage>
</organism>
<gene>
    <name evidence="1" type="ORF">IAA97_06805</name>
</gene>
<proteinExistence type="predicted"/>